<dbReference type="Proteomes" id="UP000265520">
    <property type="component" value="Unassembled WGS sequence"/>
</dbReference>
<reference evidence="2 3" key="1">
    <citation type="journal article" date="2018" name="Front. Plant Sci.">
        <title>Red Clover (Trifolium pratense) and Zigzag Clover (T. medium) - A Picture of Genomic Similarities and Differences.</title>
        <authorList>
            <person name="Dluhosova J."/>
            <person name="Istvanek J."/>
            <person name="Nedelnik J."/>
            <person name="Repkova J."/>
        </authorList>
    </citation>
    <scope>NUCLEOTIDE SEQUENCE [LARGE SCALE GENOMIC DNA]</scope>
    <source>
        <strain evidence="3">cv. 10/8</strain>
        <tissue evidence="2">Leaf</tissue>
    </source>
</reference>
<evidence type="ECO:0000313" key="3">
    <source>
        <dbReference type="Proteomes" id="UP000265520"/>
    </source>
</evidence>
<feature type="non-terminal residue" evidence="2">
    <location>
        <position position="1"/>
    </location>
</feature>
<dbReference type="AlphaFoldDB" id="A0A392S5L0"/>
<feature type="non-terminal residue" evidence="2">
    <location>
        <position position="112"/>
    </location>
</feature>
<organism evidence="2 3">
    <name type="scientific">Trifolium medium</name>
    <dbReference type="NCBI Taxonomy" id="97028"/>
    <lineage>
        <taxon>Eukaryota</taxon>
        <taxon>Viridiplantae</taxon>
        <taxon>Streptophyta</taxon>
        <taxon>Embryophyta</taxon>
        <taxon>Tracheophyta</taxon>
        <taxon>Spermatophyta</taxon>
        <taxon>Magnoliopsida</taxon>
        <taxon>eudicotyledons</taxon>
        <taxon>Gunneridae</taxon>
        <taxon>Pentapetalae</taxon>
        <taxon>rosids</taxon>
        <taxon>fabids</taxon>
        <taxon>Fabales</taxon>
        <taxon>Fabaceae</taxon>
        <taxon>Papilionoideae</taxon>
        <taxon>50 kb inversion clade</taxon>
        <taxon>NPAAA clade</taxon>
        <taxon>Hologalegina</taxon>
        <taxon>IRL clade</taxon>
        <taxon>Trifolieae</taxon>
        <taxon>Trifolium</taxon>
    </lineage>
</organism>
<evidence type="ECO:0000313" key="2">
    <source>
        <dbReference type="EMBL" id="MCI43712.1"/>
    </source>
</evidence>
<dbReference type="EMBL" id="LXQA010321140">
    <property type="protein sequence ID" value="MCI43712.1"/>
    <property type="molecule type" value="Genomic_DNA"/>
</dbReference>
<proteinExistence type="predicted"/>
<feature type="compositionally biased region" description="Basic and acidic residues" evidence="1">
    <location>
        <begin position="54"/>
        <end position="80"/>
    </location>
</feature>
<sequence length="112" mass="12158">TVVVPKFKIAVRIDHIPTAPKMSFKQMASRSSDVWLSGPFGVAGQFGVGGERRGVGCGGERWREGGGGERRFRVGGERRGRGGGVGGGGEEGWSGWREKGWWWGDVVVGRRW</sequence>
<feature type="region of interest" description="Disordered" evidence="1">
    <location>
        <begin position="54"/>
        <end position="93"/>
    </location>
</feature>
<accession>A0A392S5L0</accession>
<evidence type="ECO:0000256" key="1">
    <source>
        <dbReference type="SAM" id="MobiDB-lite"/>
    </source>
</evidence>
<name>A0A392S5L0_9FABA</name>
<feature type="compositionally biased region" description="Gly residues" evidence="1">
    <location>
        <begin position="82"/>
        <end position="92"/>
    </location>
</feature>
<protein>
    <submittedName>
        <fullName evidence="2">Uncharacterized protein</fullName>
    </submittedName>
</protein>
<keyword evidence="3" id="KW-1185">Reference proteome</keyword>
<comment type="caution">
    <text evidence="2">The sequence shown here is derived from an EMBL/GenBank/DDBJ whole genome shotgun (WGS) entry which is preliminary data.</text>
</comment>